<evidence type="ECO:0000256" key="2">
    <source>
        <dbReference type="RuleBase" id="RU003707"/>
    </source>
</evidence>
<dbReference type="InterPro" id="IPR018376">
    <property type="entry name" value="Enoyl-CoA_hyd/isom_CS"/>
</dbReference>
<dbReference type="PANTHER" id="PTHR11941">
    <property type="entry name" value="ENOYL-COA HYDRATASE-RELATED"/>
    <property type="match status" value="1"/>
</dbReference>
<dbReference type="InterPro" id="IPR029045">
    <property type="entry name" value="ClpP/crotonase-like_dom_sf"/>
</dbReference>
<evidence type="ECO:0000256" key="1">
    <source>
        <dbReference type="ARBA" id="ARBA00005254"/>
    </source>
</evidence>
<dbReference type="AlphaFoldDB" id="W4LAP5"/>
<organism evidence="3 4">
    <name type="scientific">Entotheonella factor</name>
    <dbReference type="NCBI Taxonomy" id="1429438"/>
    <lineage>
        <taxon>Bacteria</taxon>
        <taxon>Pseudomonadati</taxon>
        <taxon>Nitrospinota/Tectimicrobiota group</taxon>
        <taxon>Candidatus Tectimicrobiota</taxon>
        <taxon>Candidatus Entotheonellia</taxon>
        <taxon>Candidatus Entotheonellales</taxon>
        <taxon>Candidatus Entotheonellaceae</taxon>
        <taxon>Candidatus Entotheonella</taxon>
    </lineage>
</organism>
<name>W4LAP5_ENTF1</name>
<reference evidence="3 4" key="1">
    <citation type="journal article" date="2014" name="Nature">
        <title>An environmental bacterial taxon with a large and distinct metabolic repertoire.</title>
        <authorList>
            <person name="Wilson M.C."/>
            <person name="Mori T."/>
            <person name="Ruckert C."/>
            <person name="Uria A.R."/>
            <person name="Helf M.J."/>
            <person name="Takada K."/>
            <person name="Gernert C."/>
            <person name="Steffens U.A."/>
            <person name="Heycke N."/>
            <person name="Schmitt S."/>
            <person name="Rinke C."/>
            <person name="Helfrich E.J."/>
            <person name="Brachmann A.O."/>
            <person name="Gurgui C."/>
            <person name="Wakimoto T."/>
            <person name="Kracht M."/>
            <person name="Crusemann M."/>
            <person name="Hentschel U."/>
            <person name="Abe I."/>
            <person name="Matsunaga S."/>
            <person name="Kalinowski J."/>
            <person name="Takeyama H."/>
            <person name="Piel J."/>
        </authorList>
    </citation>
    <scope>NUCLEOTIDE SEQUENCE [LARGE SCALE GENOMIC DNA]</scope>
    <source>
        <strain evidence="4">TSY1</strain>
    </source>
</reference>
<sequence>MGSPDMQTYETFLVNKADHIATIRFNRPQKLNPINLQVMLDLEAISRDLETDYDIRVVVMTGEGRSFSVGADFASLREPLEQGAGEDPRSVREQQLTTVQATRALNALEALPQVTIAMVNGFAVGGGLSLMMSCDFRLAAESATMWIPEVDLGVTYMWNSLPRLITLVGAAKTRELVMLGDRISAREAFEIGLVNRVVPDAELNAATMALAQRLSGKPPLALQRTKAQINALAALRSGDMTFAEIDMGHLCSYSADGRESREAYFDKRSPMFEGR</sequence>
<dbReference type="EMBL" id="AZHW01000950">
    <property type="protein sequence ID" value="ETW95168.1"/>
    <property type="molecule type" value="Genomic_DNA"/>
</dbReference>
<dbReference type="SUPFAM" id="SSF52096">
    <property type="entry name" value="ClpP/crotonase"/>
    <property type="match status" value="1"/>
</dbReference>
<gene>
    <name evidence="3" type="ORF">ETSY1_31725</name>
</gene>
<dbReference type="PANTHER" id="PTHR11941:SF54">
    <property type="entry name" value="ENOYL-COA HYDRATASE, MITOCHONDRIAL"/>
    <property type="match status" value="1"/>
</dbReference>
<comment type="caution">
    <text evidence="3">The sequence shown here is derived from an EMBL/GenBank/DDBJ whole genome shotgun (WGS) entry which is preliminary data.</text>
</comment>
<evidence type="ECO:0000313" key="3">
    <source>
        <dbReference type="EMBL" id="ETW95168.1"/>
    </source>
</evidence>
<dbReference type="PROSITE" id="PS00166">
    <property type="entry name" value="ENOYL_COA_HYDRATASE"/>
    <property type="match status" value="1"/>
</dbReference>
<dbReference type="Proteomes" id="UP000019141">
    <property type="component" value="Unassembled WGS sequence"/>
</dbReference>
<protein>
    <recommendedName>
        <fullName evidence="5">Enoyl-CoA hydratase</fullName>
    </recommendedName>
</protein>
<dbReference type="Gene3D" id="3.90.226.10">
    <property type="entry name" value="2-enoyl-CoA Hydratase, Chain A, domain 1"/>
    <property type="match status" value="1"/>
</dbReference>
<dbReference type="HOGENOM" id="CLU_009834_7_0_7"/>
<dbReference type="Pfam" id="PF00378">
    <property type="entry name" value="ECH_1"/>
    <property type="match status" value="1"/>
</dbReference>
<accession>W4LAP5</accession>
<evidence type="ECO:0000313" key="4">
    <source>
        <dbReference type="Proteomes" id="UP000019141"/>
    </source>
</evidence>
<comment type="similarity">
    <text evidence="1 2">Belongs to the enoyl-CoA hydratase/isomerase family.</text>
</comment>
<keyword evidence="4" id="KW-1185">Reference proteome</keyword>
<proteinExistence type="inferred from homology"/>
<dbReference type="GO" id="GO:0003824">
    <property type="term" value="F:catalytic activity"/>
    <property type="evidence" value="ECO:0007669"/>
    <property type="project" value="InterPro"/>
</dbReference>
<evidence type="ECO:0008006" key="5">
    <source>
        <dbReference type="Google" id="ProtNLM"/>
    </source>
</evidence>
<dbReference type="InterPro" id="IPR001753">
    <property type="entry name" value="Enoyl-CoA_hydra/iso"/>
</dbReference>
<dbReference type="CDD" id="cd06558">
    <property type="entry name" value="crotonase-like"/>
    <property type="match status" value="1"/>
</dbReference>
<dbReference type="GO" id="GO:0006635">
    <property type="term" value="P:fatty acid beta-oxidation"/>
    <property type="evidence" value="ECO:0007669"/>
    <property type="project" value="TreeGrafter"/>
</dbReference>